<dbReference type="EMBL" id="BGZK01002935">
    <property type="protein sequence ID" value="GBP97457.1"/>
    <property type="molecule type" value="Genomic_DNA"/>
</dbReference>
<reference evidence="1 2" key="1">
    <citation type="journal article" date="2019" name="Commun. Biol.">
        <title>The bagworm genome reveals a unique fibroin gene that provides high tensile strength.</title>
        <authorList>
            <person name="Kono N."/>
            <person name="Nakamura H."/>
            <person name="Ohtoshi R."/>
            <person name="Tomita M."/>
            <person name="Numata K."/>
            <person name="Arakawa K."/>
        </authorList>
    </citation>
    <scope>NUCLEOTIDE SEQUENCE [LARGE SCALE GENOMIC DNA]</scope>
</reference>
<dbReference type="AlphaFoldDB" id="A0A4C2AF75"/>
<name>A0A4C2AF75_EUMVA</name>
<sequence>MKEIDKKMHRSGLRRIRTHTPSAYTAHALDAGGVATSSVRNLQFLVIPWRVTVQRTELCRSELPANCVMRGFDAPRAFLLLRRVPILCHCDALVTNFTAAEFHALYCNNPSCSHATHT</sequence>
<organism evidence="1 2">
    <name type="scientific">Eumeta variegata</name>
    <name type="common">Bagworm moth</name>
    <name type="synonym">Eumeta japonica</name>
    <dbReference type="NCBI Taxonomy" id="151549"/>
    <lineage>
        <taxon>Eukaryota</taxon>
        <taxon>Metazoa</taxon>
        <taxon>Ecdysozoa</taxon>
        <taxon>Arthropoda</taxon>
        <taxon>Hexapoda</taxon>
        <taxon>Insecta</taxon>
        <taxon>Pterygota</taxon>
        <taxon>Neoptera</taxon>
        <taxon>Endopterygota</taxon>
        <taxon>Lepidoptera</taxon>
        <taxon>Glossata</taxon>
        <taxon>Ditrysia</taxon>
        <taxon>Tineoidea</taxon>
        <taxon>Psychidae</taxon>
        <taxon>Oiketicinae</taxon>
        <taxon>Eumeta</taxon>
    </lineage>
</organism>
<accession>A0A4C2AF75</accession>
<evidence type="ECO:0000313" key="1">
    <source>
        <dbReference type="EMBL" id="GBP97457.1"/>
    </source>
</evidence>
<protein>
    <submittedName>
        <fullName evidence="1">Uncharacterized protein</fullName>
    </submittedName>
</protein>
<evidence type="ECO:0000313" key="2">
    <source>
        <dbReference type="Proteomes" id="UP000299102"/>
    </source>
</evidence>
<keyword evidence="2" id="KW-1185">Reference proteome</keyword>
<gene>
    <name evidence="1" type="ORF">EVAR_101209_1</name>
</gene>
<proteinExistence type="predicted"/>
<dbReference type="Proteomes" id="UP000299102">
    <property type="component" value="Unassembled WGS sequence"/>
</dbReference>
<comment type="caution">
    <text evidence="1">The sequence shown here is derived from an EMBL/GenBank/DDBJ whole genome shotgun (WGS) entry which is preliminary data.</text>
</comment>